<dbReference type="EMBL" id="FNUJ01000009">
    <property type="protein sequence ID" value="SEF35970.1"/>
    <property type="molecule type" value="Genomic_DNA"/>
</dbReference>
<proteinExistence type="predicted"/>
<dbReference type="RefSeq" id="WP_086677067.1">
    <property type="nucleotide sequence ID" value="NZ_FNUJ01000009.1"/>
</dbReference>
<evidence type="ECO:0000313" key="3">
    <source>
        <dbReference type="Proteomes" id="UP000198878"/>
    </source>
</evidence>
<evidence type="ECO:0000313" key="2">
    <source>
        <dbReference type="EMBL" id="SEF35970.1"/>
    </source>
</evidence>
<feature type="domain" description="Bacterial bifunctional deaminase-reductase C-terminal" evidence="1">
    <location>
        <begin position="4"/>
        <end position="171"/>
    </location>
</feature>
<dbReference type="OrthoDB" id="3820697at2"/>
<dbReference type="Pfam" id="PF01872">
    <property type="entry name" value="RibD_C"/>
    <property type="match status" value="1"/>
</dbReference>
<dbReference type="InterPro" id="IPR024072">
    <property type="entry name" value="DHFR-like_dom_sf"/>
</dbReference>
<dbReference type="GO" id="GO:0009231">
    <property type="term" value="P:riboflavin biosynthetic process"/>
    <property type="evidence" value="ECO:0007669"/>
    <property type="project" value="InterPro"/>
</dbReference>
<organism evidence="2 3">
    <name type="scientific">Amycolatopsis pretoriensis</name>
    <dbReference type="NCBI Taxonomy" id="218821"/>
    <lineage>
        <taxon>Bacteria</taxon>
        <taxon>Bacillati</taxon>
        <taxon>Actinomycetota</taxon>
        <taxon>Actinomycetes</taxon>
        <taxon>Pseudonocardiales</taxon>
        <taxon>Pseudonocardiaceae</taxon>
        <taxon>Amycolatopsis</taxon>
    </lineage>
</organism>
<gene>
    <name evidence="2" type="ORF">SAMN05421837_109127</name>
</gene>
<dbReference type="Gene3D" id="3.40.430.10">
    <property type="entry name" value="Dihydrofolate Reductase, subunit A"/>
    <property type="match status" value="1"/>
</dbReference>
<protein>
    <submittedName>
        <fullName evidence="2">Dihydrofolate reductase</fullName>
    </submittedName>
</protein>
<dbReference type="InterPro" id="IPR002734">
    <property type="entry name" value="RibDG_C"/>
</dbReference>
<evidence type="ECO:0000259" key="1">
    <source>
        <dbReference type="Pfam" id="PF01872"/>
    </source>
</evidence>
<dbReference type="STRING" id="218821.SAMN05421837_109127"/>
<dbReference type="GO" id="GO:0008703">
    <property type="term" value="F:5-amino-6-(5-phosphoribosylamino)uracil reductase activity"/>
    <property type="evidence" value="ECO:0007669"/>
    <property type="project" value="InterPro"/>
</dbReference>
<accession>A0A1H5RC80</accession>
<dbReference type="SUPFAM" id="SSF53597">
    <property type="entry name" value="Dihydrofolate reductase-like"/>
    <property type="match status" value="1"/>
</dbReference>
<sequence>MADVIANMSMSIDGFVADPQDGIDHLFGWFGNGDVEVPTAVEWATFKTSEASAKMLRDAMDNVGALITGRRLFNLTQGWGGAHPMGVPVFVVTHEEPADWPHPDAPFTFVTDGLESAVEQAKKVAGDKNVAVASTTIAQQCLDLGLLDGIQVDLIPVLLGDGVRFFGNLDKTITLTGPEVVEGTGVTHLSYRVTRGA</sequence>
<name>A0A1H5RC80_9PSEU</name>
<keyword evidence="3" id="KW-1185">Reference proteome</keyword>
<dbReference type="AlphaFoldDB" id="A0A1H5RC80"/>
<dbReference type="Proteomes" id="UP000198878">
    <property type="component" value="Unassembled WGS sequence"/>
</dbReference>
<reference evidence="3" key="1">
    <citation type="submission" date="2016-10" db="EMBL/GenBank/DDBJ databases">
        <authorList>
            <person name="Varghese N."/>
            <person name="Submissions S."/>
        </authorList>
    </citation>
    <scope>NUCLEOTIDE SEQUENCE [LARGE SCALE GENOMIC DNA]</scope>
    <source>
        <strain evidence="3">DSM 44654</strain>
    </source>
</reference>